<protein>
    <submittedName>
        <fullName evidence="3">Regulator protein, GGDEF domain-like protein</fullName>
    </submittedName>
</protein>
<accession>F5XX22</accession>
<sequence length="251" mass="27936">MMQDFAPTSVQDPLGRWTGTPPQTAAGRSPWVLRLARWLRASSARRDEVKAAHVDPCTGLLNRAGLLTLGDRLLGDCRRRGRPFAVAVFDCHDLLEVNELYGRRVSHQLMERLAARMDRLAGVRGLAARTGPAQFAVALPGLDREGALQAIRRVLGESPCIELEQRGDEIVLVPDFMVDIAGSEAGTAERLYRKLCAELARMQEFQQRRCSYMRRQRERHSRPMDISSAANDTEFGSSRPAADTIPMVAAR</sequence>
<dbReference type="PANTHER" id="PTHR33121:SF70">
    <property type="entry name" value="SIGNALING PROTEIN YKOW"/>
    <property type="match status" value="1"/>
</dbReference>
<reference evidence="3 4" key="2">
    <citation type="journal article" date="2011" name="PLoS ONE">
        <title>The Cyst-Dividing Bacterium Ramlibacter tataouinensis TTB310 Genome Reveals a Well-Stocked Toolbox for Adaptation to a Desert Environment.</title>
        <authorList>
            <person name="De Luca G."/>
            <person name="Barakat M."/>
            <person name="Ortet P."/>
            <person name="Fochesato S."/>
            <person name="Jourlin-Castelli C."/>
            <person name="Ansaldi M."/>
            <person name="Py B."/>
            <person name="Fichant G."/>
            <person name="Coutinho P.M."/>
            <person name="Voulhoux R."/>
            <person name="Bastien O."/>
            <person name="Marechal E."/>
            <person name="Henrissat B."/>
            <person name="Quentin Y."/>
            <person name="Noirot P."/>
            <person name="Filloux A."/>
            <person name="Mejean V."/>
            <person name="Dubow M.S."/>
            <person name="Barras F."/>
            <person name="Barbe V."/>
            <person name="Weissenbach J."/>
            <person name="Mihalcescu I."/>
            <person name="Vermeglio A."/>
            <person name="Achouak W."/>
            <person name="Heulin T."/>
        </authorList>
    </citation>
    <scope>NUCLEOTIDE SEQUENCE [LARGE SCALE GENOMIC DNA]</scope>
    <source>
        <strain evidence="4">ATCC BAA-407 / DSM 14655 / LMG 21543 / TTB310</strain>
    </source>
</reference>
<dbReference type="EMBL" id="CP000245">
    <property type="protein sequence ID" value="AEG92966.1"/>
    <property type="molecule type" value="Genomic_DNA"/>
</dbReference>
<dbReference type="InterPro" id="IPR000160">
    <property type="entry name" value="GGDEF_dom"/>
</dbReference>
<dbReference type="Gene3D" id="3.30.70.270">
    <property type="match status" value="1"/>
</dbReference>
<reference evidence="4" key="1">
    <citation type="submission" date="2006-01" db="EMBL/GenBank/DDBJ databases">
        <title>Genome of the cyst-dividing bacterium Ramlibacter tataouinensis.</title>
        <authorList>
            <person name="Barakat M."/>
            <person name="Ortet P."/>
            <person name="De Luca G."/>
            <person name="Jourlin-Castelli C."/>
            <person name="Ansaldi M."/>
            <person name="Py B."/>
            <person name="Fichant G."/>
            <person name="Coutinho P."/>
            <person name="Voulhoux R."/>
            <person name="Bastien O."/>
            <person name="Roy S."/>
            <person name="Marechal E."/>
            <person name="Henrissat B."/>
            <person name="Quentin Y."/>
            <person name="Noirot P."/>
            <person name="Filloux A."/>
            <person name="Mejean V."/>
            <person name="DuBow M."/>
            <person name="Barras F."/>
            <person name="Heulin T."/>
        </authorList>
    </citation>
    <scope>NUCLEOTIDE SEQUENCE [LARGE SCALE GENOMIC DNA]</scope>
    <source>
        <strain evidence="4">ATCC BAA-407 / DSM 14655 / LMG 21543 / TTB310</strain>
    </source>
</reference>
<organism evidence="3 4">
    <name type="scientific">Ramlibacter tataouinensis (strain ATCC BAA-407 / DSM 14655 / LMG 21543 / TTB310)</name>
    <dbReference type="NCBI Taxonomy" id="365046"/>
    <lineage>
        <taxon>Bacteria</taxon>
        <taxon>Pseudomonadati</taxon>
        <taxon>Pseudomonadota</taxon>
        <taxon>Betaproteobacteria</taxon>
        <taxon>Burkholderiales</taxon>
        <taxon>Comamonadaceae</taxon>
        <taxon>Ramlibacter</taxon>
    </lineage>
</organism>
<feature type="region of interest" description="Disordered" evidence="1">
    <location>
        <begin position="214"/>
        <end position="251"/>
    </location>
</feature>
<gene>
    <name evidence="3" type="ordered locus">Rta_18750</name>
</gene>
<proteinExistence type="predicted"/>
<name>F5XX22_RAMTT</name>
<dbReference type="STRING" id="365046.Rta_18750"/>
<dbReference type="OrthoDB" id="8893711at2"/>
<evidence type="ECO:0000313" key="3">
    <source>
        <dbReference type="EMBL" id="AEG92966.1"/>
    </source>
</evidence>
<evidence type="ECO:0000259" key="2">
    <source>
        <dbReference type="SMART" id="SM00267"/>
    </source>
</evidence>
<dbReference type="AlphaFoldDB" id="F5XX22"/>
<dbReference type="KEGG" id="rta:Rta_18750"/>
<dbReference type="RefSeq" id="WP_013901198.1">
    <property type="nucleotide sequence ID" value="NC_015677.1"/>
</dbReference>
<dbReference type="SMART" id="SM00267">
    <property type="entry name" value="GGDEF"/>
    <property type="match status" value="1"/>
</dbReference>
<evidence type="ECO:0000256" key="1">
    <source>
        <dbReference type="SAM" id="MobiDB-lite"/>
    </source>
</evidence>
<dbReference type="InterPro" id="IPR050706">
    <property type="entry name" value="Cyclic-di-GMP_PDE-like"/>
</dbReference>
<feature type="domain" description="GGDEF" evidence="2">
    <location>
        <begin position="42"/>
        <end position="213"/>
    </location>
</feature>
<dbReference type="InterPro" id="IPR043128">
    <property type="entry name" value="Rev_trsase/Diguanyl_cyclase"/>
</dbReference>
<dbReference type="InterPro" id="IPR029787">
    <property type="entry name" value="Nucleotide_cyclase"/>
</dbReference>
<dbReference type="eggNOG" id="COG3706">
    <property type="taxonomic scope" value="Bacteria"/>
</dbReference>
<dbReference type="HOGENOM" id="CLU_1106423_0_0_4"/>
<dbReference type="PANTHER" id="PTHR33121">
    <property type="entry name" value="CYCLIC DI-GMP PHOSPHODIESTERASE PDEF"/>
    <property type="match status" value="1"/>
</dbReference>
<dbReference type="Pfam" id="PF00990">
    <property type="entry name" value="GGDEF"/>
    <property type="match status" value="1"/>
</dbReference>
<keyword evidence="4" id="KW-1185">Reference proteome</keyword>
<evidence type="ECO:0000313" key="4">
    <source>
        <dbReference type="Proteomes" id="UP000008385"/>
    </source>
</evidence>
<dbReference type="Proteomes" id="UP000008385">
    <property type="component" value="Chromosome"/>
</dbReference>
<feature type="compositionally biased region" description="Polar residues" evidence="1">
    <location>
        <begin position="1"/>
        <end position="11"/>
    </location>
</feature>
<dbReference type="GO" id="GO:0071111">
    <property type="term" value="F:cyclic-guanylate-specific phosphodiesterase activity"/>
    <property type="evidence" value="ECO:0007669"/>
    <property type="project" value="InterPro"/>
</dbReference>
<dbReference type="SUPFAM" id="SSF55073">
    <property type="entry name" value="Nucleotide cyclase"/>
    <property type="match status" value="1"/>
</dbReference>
<feature type="region of interest" description="Disordered" evidence="1">
    <location>
        <begin position="1"/>
        <end position="26"/>
    </location>
</feature>
<dbReference type="NCBIfam" id="TIGR00254">
    <property type="entry name" value="GGDEF"/>
    <property type="match status" value="1"/>
</dbReference>